<reference evidence="1 2" key="1">
    <citation type="journal article" date="2016" name="Proc. Natl. Acad. Sci. U.S.A.">
        <title>Lipid metabolic changes in an early divergent fungus govern the establishment of a mutualistic symbiosis with endobacteria.</title>
        <authorList>
            <person name="Lastovetsky O.A."/>
            <person name="Gaspar M.L."/>
            <person name="Mondo S.J."/>
            <person name="LaButti K.M."/>
            <person name="Sandor L."/>
            <person name="Grigoriev I.V."/>
            <person name="Henry S.A."/>
            <person name="Pawlowska T.E."/>
        </authorList>
    </citation>
    <scope>NUCLEOTIDE SEQUENCE [LARGE SCALE GENOMIC DNA]</scope>
    <source>
        <strain evidence="1 2">ATCC 11559</strain>
    </source>
</reference>
<name>A0A1X0RNA2_RHIZD</name>
<evidence type="ECO:0000313" key="1">
    <source>
        <dbReference type="EMBL" id="ORE13444.1"/>
    </source>
</evidence>
<proteinExistence type="predicted"/>
<dbReference type="Proteomes" id="UP000242381">
    <property type="component" value="Unassembled WGS sequence"/>
</dbReference>
<accession>A0A1X0RNA2</accession>
<organism evidence="1 2">
    <name type="scientific">Rhizopus microsporus</name>
    <dbReference type="NCBI Taxonomy" id="58291"/>
    <lineage>
        <taxon>Eukaryota</taxon>
        <taxon>Fungi</taxon>
        <taxon>Fungi incertae sedis</taxon>
        <taxon>Mucoromycota</taxon>
        <taxon>Mucoromycotina</taxon>
        <taxon>Mucoromycetes</taxon>
        <taxon>Mucorales</taxon>
        <taxon>Mucorineae</taxon>
        <taxon>Rhizopodaceae</taxon>
        <taxon>Rhizopus</taxon>
    </lineage>
</organism>
<gene>
    <name evidence="1" type="ORF">BCV71DRAFT_239271</name>
</gene>
<dbReference type="AlphaFoldDB" id="A0A1X0RNA2"/>
<dbReference type="EMBL" id="KV921536">
    <property type="protein sequence ID" value="ORE13444.1"/>
    <property type="molecule type" value="Genomic_DNA"/>
</dbReference>
<evidence type="ECO:0000313" key="2">
    <source>
        <dbReference type="Proteomes" id="UP000242381"/>
    </source>
</evidence>
<sequence length="162" mass="19426">MKRLSLNALKRWFYLQEGWYVSLYVRTRGYMVQYLTQEHAVAGFEIEHVRATTTPIPVLNLLCYVDENIIDTTTEALFLIMKTYQQRIVTKSLLWQRKGEKHRYDDRPVINSPDFSDIPFVMICVERTSTVRLMETVVFLMFLRDHYNTHASCTLWKWYTQQ</sequence>
<protein>
    <submittedName>
        <fullName evidence="1">Uncharacterized protein</fullName>
    </submittedName>
</protein>